<gene>
    <name evidence="2" type="ORF">HPULCUR_004224</name>
</gene>
<dbReference type="Proteomes" id="UP001476247">
    <property type="component" value="Unassembled WGS sequence"/>
</dbReference>
<name>A0ABP9XX22_9FUNG</name>
<feature type="region of interest" description="Disordered" evidence="1">
    <location>
        <begin position="377"/>
        <end position="412"/>
    </location>
</feature>
<evidence type="ECO:0000256" key="1">
    <source>
        <dbReference type="SAM" id="MobiDB-lite"/>
    </source>
</evidence>
<evidence type="ECO:0000313" key="2">
    <source>
        <dbReference type="EMBL" id="GAA5798818.1"/>
    </source>
</evidence>
<comment type="caution">
    <text evidence="2">The sequence shown here is derived from an EMBL/GenBank/DDBJ whole genome shotgun (WGS) entry which is preliminary data.</text>
</comment>
<feature type="compositionally biased region" description="Basic and acidic residues" evidence="1">
    <location>
        <begin position="380"/>
        <end position="401"/>
    </location>
</feature>
<keyword evidence="3" id="KW-1185">Reference proteome</keyword>
<feature type="region of interest" description="Disordered" evidence="1">
    <location>
        <begin position="243"/>
        <end position="287"/>
    </location>
</feature>
<sequence length="512" mass="57528">MSEYQNRAEKRSLQRVQLRKIRTEYKQQMKAVCSNCFDYNAKKFHKTLLYYRFKQESIGIAEDASADCNSQDTTETYISGESPSDIFTSQMNTDVDIPVIFIYQEEDPSPQLDTDMAFDNYEYAPVTEIYQEEDHIRTASYPIDQDVKDSAIYEEECIQANTLVLSYDLDHAVKSTHVTDILEEAFSIQISKNVTLGDTEKITEGIFVAEISEVEDLSISSDATSPLATDTDITTALTTEFSQKVGSSNHASTEDKNHVSVTSMQVNDVSEERETPKESIAADTLDSKDVNITADKEECDAEEAPSSDTGAFTVMADKEATVIFKDIDITQDVESFKLEWNILSRISVHMFDCFLDTLGELQTRTDALVNAIDSENTELGDDKKDTEEHLDGKEDDVHKEDEVGEKEEDERSFVSKKKINSSFSEKPMKEVTWMLTPPSSIMSVVCEEKTSSPVTPPQNITDVVFDKPLYVQPNIIGEVEGAVAVSAILEVTFSPVEEAKKKRLQTLRVSFH</sequence>
<accession>A0ABP9XX22</accession>
<feature type="compositionally biased region" description="Polar residues" evidence="1">
    <location>
        <begin position="259"/>
        <end position="268"/>
    </location>
</feature>
<protein>
    <submittedName>
        <fullName evidence="2">Uncharacterized protein</fullName>
    </submittedName>
</protein>
<evidence type="ECO:0000313" key="3">
    <source>
        <dbReference type="Proteomes" id="UP001476247"/>
    </source>
</evidence>
<reference evidence="2 3" key="1">
    <citation type="submission" date="2024-04" db="EMBL/GenBank/DDBJ databases">
        <title>genome sequences of Mucor flavus KT1a and Helicostylum pulchrum KT1b strains isolation_sourced from the surface of a dry-aged beef.</title>
        <authorList>
            <person name="Toyotome T."/>
            <person name="Hosono M."/>
            <person name="Torimaru M."/>
            <person name="Fukuda K."/>
            <person name="Mikami N."/>
        </authorList>
    </citation>
    <scope>NUCLEOTIDE SEQUENCE [LARGE SCALE GENOMIC DNA]</scope>
    <source>
        <strain evidence="2 3">KT1b</strain>
    </source>
</reference>
<dbReference type="EMBL" id="BAABUJ010000011">
    <property type="protein sequence ID" value="GAA5798818.1"/>
    <property type="molecule type" value="Genomic_DNA"/>
</dbReference>
<proteinExistence type="predicted"/>
<organism evidence="2 3">
    <name type="scientific">Helicostylum pulchrum</name>
    <dbReference type="NCBI Taxonomy" id="562976"/>
    <lineage>
        <taxon>Eukaryota</taxon>
        <taxon>Fungi</taxon>
        <taxon>Fungi incertae sedis</taxon>
        <taxon>Mucoromycota</taxon>
        <taxon>Mucoromycotina</taxon>
        <taxon>Mucoromycetes</taxon>
        <taxon>Mucorales</taxon>
        <taxon>Mucorineae</taxon>
        <taxon>Mucoraceae</taxon>
        <taxon>Helicostylum</taxon>
    </lineage>
</organism>